<dbReference type="GO" id="GO:0016757">
    <property type="term" value="F:glycosyltransferase activity"/>
    <property type="evidence" value="ECO:0007669"/>
    <property type="project" value="UniProtKB-KW"/>
</dbReference>
<evidence type="ECO:0000259" key="9">
    <source>
        <dbReference type="Pfam" id="PF21269"/>
    </source>
</evidence>
<protein>
    <submittedName>
        <fullName evidence="10">Uncharacterized protein</fullName>
    </submittedName>
</protein>
<sequence length="697" mass="78195">MSPAADFPRPVRRFSSGASVHRKKRLSTLVEQRGGFNVPLTNLYLGISATFSDDHTAAVAIAIHDTTYLVDFSIANVDLGNGDTSGSDAVAQHIVDEITNYEHSNYAKFIGAGLPVTLKCMSPNLCSRLWLELDIVPIVIRNDENPKRKSFWDIKGVEEQADSMARKCLMYFGPSRVPLLQVGWRGVVLSDCDFRAHLATLSNFRETCGSDTWDAMMFYAKQLKQDKIKIAFFSSTPQGGGVALMRHALVRFSRVLGVDLTWYVPKPRPGVFRITKNMHNILQGVSHPDQRISHDEQAVIIDWITDNANRYWFSEGGPLCPIEEGGANIVIIDDPQMPGLIPLIKNRFPERPVLYRSHIQIRSDLVEKEGSPQAQAWDFLWNNIKYADMFISHPIPSFVPGNIPKEKVVYLPATTDWLDGLNKKLNEWDTGYYGNLYNNACMMQNTPQIDYPRRKYIAQVARFDPAKGIDFLIHSYAEFRKLCKAQNIADVPQLVVCGNSSIDDPDASIIYDSTMSLIEKHYPDLFDDISVMRLEPNDQLLNMIISNAHVVLQLSSREGFEVKVSEALHAGRPVIASVAGGIPLQIKDKINGFLVASGDIKAVANHLLQLFSDEELWKKMSYEARTGVSDEVGTVGNALSWYYLAVAWIKAGVKTVVPGNEKWVNDMAREGARKPYQDGENRLPRSFTERVPEAKTK</sequence>
<feature type="region of interest" description="Disordered" evidence="7">
    <location>
        <begin position="674"/>
        <end position="697"/>
    </location>
</feature>
<evidence type="ECO:0000256" key="3">
    <source>
        <dbReference type="ARBA" id="ARBA00022526"/>
    </source>
</evidence>
<comment type="caution">
    <text evidence="10">The sequence shown here is derived from an EMBL/GenBank/DDBJ whole genome shotgun (WGS) entry which is preliminary data.</text>
</comment>
<dbReference type="PANTHER" id="PTHR47779:SF1">
    <property type="entry name" value="SYNTHASE (CCG-9), PUTATIVE (AFU_ORTHOLOGUE AFUA_3G12100)-RELATED"/>
    <property type="match status" value="1"/>
</dbReference>
<comment type="subunit">
    <text evidence="2">Homodimer.</text>
</comment>
<evidence type="ECO:0000256" key="7">
    <source>
        <dbReference type="SAM" id="MobiDB-lite"/>
    </source>
</evidence>
<evidence type="ECO:0000256" key="2">
    <source>
        <dbReference type="ARBA" id="ARBA00011738"/>
    </source>
</evidence>
<keyword evidence="6" id="KW-0119">Carbohydrate metabolism</keyword>
<keyword evidence="3" id="KW-0313">Glucose metabolism</keyword>
<dbReference type="InterPro" id="IPR001296">
    <property type="entry name" value="Glyco_trans_1"/>
</dbReference>
<dbReference type="CDD" id="cd03792">
    <property type="entry name" value="GT4_trehalose_phosphorylase"/>
    <property type="match status" value="1"/>
</dbReference>
<keyword evidence="4" id="KW-0328">Glycosyltransferase</keyword>
<name>A0A0F4ZGG4_9PEZI</name>
<dbReference type="GO" id="GO:0006006">
    <property type="term" value="P:glucose metabolic process"/>
    <property type="evidence" value="ECO:0007669"/>
    <property type="project" value="UniProtKB-KW"/>
</dbReference>
<keyword evidence="11" id="KW-1185">Reference proteome</keyword>
<dbReference type="Pfam" id="PF21269">
    <property type="entry name" value="TreT_GT1"/>
    <property type="match status" value="1"/>
</dbReference>
<evidence type="ECO:0000256" key="4">
    <source>
        <dbReference type="ARBA" id="ARBA00022676"/>
    </source>
</evidence>
<feature type="domain" description="Trehalose synthase N-terminal" evidence="9">
    <location>
        <begin position="233"/>
        <end position="398"/>
    </location>
</feature>
<dbReference type="InterPro" id="IPR052078">
    <property type="entry name" value="Trehalose_Metab_GTase"/>
</dbReference>
<evidence type="ECO:0000256" key="5">
    <source>
        <dbReference type="ARBA" id="ARBA00022679"/>
    </source>
</evidence>
<feature type="domain" description="Glycosyl transferase family 1" evidence="8">
    <location>
        <begin position="453"/>
        <end position="625"/>
    </location>
</feature>
<dbReference type="SUPFAM" id="SSF53756">
    <property type="entry name" value="UDP-Glycosyltransferase/glycogen phosphorylase"/>
    <property type="match status" value="1"/>
</dbReference>
<dbReference type="PANTHER" id="PTHR47779">
    <property type="entry name" value="SYNTHASE (CCG-9), PUTATIVE (AFU_ORTHOLOGUE AFUA_3G12100)-RELATED"/>
    <property type="match status" value="1"/>
</dbReference>
<organism evidence="10 11">
    <name type="scientific">Thielaviopsis punctulata</name>
    <dbReference type="NCBI Taxonomy" id="72032"/>
    <lineage>
        <taxon>Eukaryota</taxon>
        <taxon>Fungi</taxon>
        <taxon>Dikarya</taxon>
        <taxon>Ascomycota</taxon>
        <taxon>Pezizomycotina</taxon>
        <taxon>Sordariomycetes</taxon>
        <taxon>Hypocreomycetidae</taxon>
        <taxon>Microascales</taxon>
        <taxon>Ceratocystidaceae</taxon>
        <taxon>Thielaviopsis</taxon>
    </lineage>
</organism>
<comment type="similarity">
    <text evidence="1">Belongs to the glycosyltransferase group 1 family. Glycosyltransferase 4 subfamily.</text>
</comment>
<evidence type="ECO:0000313" key="11">
    <source>
        <dbReference type="Proteomes" id="UP000033483"/>
    </source>
</evidence>
<dbReference type="Proteomes" id="UP000033483">
    <property type="component" value="Unassembled WGS sequence"/>
</dbReference>
<dbReference type="Gene3D" id="3.40.50.2000">
    <property type="entry name" value="Glycogen Phosphorylase B"/>
    <property type="match status" value="2"/>
</dbReference>
<evidence type="ECO:0000313" key="10">
    <source>
        <dbReference type="EMBL" id="KKA29684.1"/>
    </source>
</evidence>
<dbReference type="InterPro" id="IPR049438">
    <property type="entry name" value="TreT_GT1"/>
</dbReference>
<evidence type="ECO:0000256" key="6">
    <source>
        <dbReference type="ARBA" id="ARBA00023277"/>
    </source>
</evidence>
<dbReference type="Pfam" id="PF00534">
    <property type="entry name" value="Glycos_transf_1"/>
    <property type="match status" value="1"/>
</dbReference>
<dbReference type="EMBL" id="LAEV01000758">
    <property type="protein sequence ID" value="KKA29684.1"/>
    <property type="molecule type" value="Genomic_DNA"/>
</dbReference>
<dbReference type="AlphaFoldDB" id="A0A0F4ZGG4"/>
<evidence type="ECO:0000259" key="8">
    <source>
        <dbReference type="Pfam" id="PF00534"/>
    </source>
</evidence>
<evidence type="ECO:0000256" key="1">
    <source>
        <dbReference type="ARBA" id="ARBA00009481"/>
    </source>
</evidence>
<gene>
    <name evidence="10" type="ORF">TD95_001351</name>
</gene>
<dbReference type="OrthoDB" id="937291at2759"/>
<accession>A0A0F4ZGG4</accession>
<proteinExistence type="inferred from homology"/>
<reference evidence="10 11" key="1">
    <citation type="submission" date="2015-03" db="EMBL/GenBank/DDBJ databases">
        <authorList>
            <person name="Radwan O."/>
            <person name="Al-Naeli F.A."/>
            <person name="Rendon G.A."/>
            <person name="Fields C."/>
        </authorList>
    </citation>
    <scope>NUCLEOTIDE SEQUENCE [LARGE SCALE GENOMIC DNA]</scope>
    <source>
        <strain evidence="10">CR-DP1</strain>
    </source>
</reference>
<keyword evidence="5" id="KW-0808">Transferase</keyword>